<gene>
    <name evidence="2" type="ORF">ABIA69_003939</name>
</gene>
<dbReference type="Proteomes" id="UP001549363">
    <property type="component" value="Unassembled WGS sequence"/>
</dbReference>
<feature type="transmembrane region" description="Helical" evidence="1">
    <location>
        <begin position="28"/>
        <end position="47"/>
    </location>
</feature>
<keyword evidence="1" id="KW-1133">Transmembrane helix</keyword>
<proteinExistence type="predicted"/>
<evidence type="ECO:0000313" key="3">
    <source>
        <dbReference type="Proteomes" id="UP001549363"/>
    </source>
</evidence>
<feature type="transmembrane region" description="Helical" evidence="1">
    <location>
        <begin position="53"/>
        <end position="73"/>
    </location>
</feature>
<name>A0ABV2PP58_9BACI</name>
<accession>A0ABV2PP58</accession>
<keyword evidence="1" id="KW-0472">Membrane</keyword>
<sequence>MNDWYRLIIILIIFAVQHFLSTRNNSYWGLVVPILYIVILIYVKIFGAIEWSIMKLILLAIVGELFLLGYWISGRKILSKKRKKELEKMKAYDI</sequence>
<keyword evidence="1" id="KW-0812">Transmembrane</keyword>
<evidence type="ECO:0000313" key="2">
    <source>
        <dbReference type="EMBL" id="MET4562748.1"/>
    </source>
</evidence>
<dbReference type="RefSeq" id="WP_354472725.1">
    <property type="nucleotide sequence ID" value="NZ_JBEPSB010000024.1"/>
</dbReference>
<evidence type="ECO:0008006" key="4">
    <source>
        <dbReference type="Google" id="ProtNLM"/>
    </source>
</evidence>
<evidence type="ECO:0000256" key="1">
    <source>
        <dbReference type="SAM" id="Phobius"/>
    </source>
</evidence>
<reference evidence="2 3" key="1">
    <citation type="submission" date="2024-06" db="EMBL/GenBank/DDBJ databases">
        <title>Sorghum-associated microbial communities from plants grown in Nebraska, USA.</title>
        <authorList>
            <person name="Schachtman D."/>
        </authorList>
    </citation>
    <scope>NUCLEOTIDE SEQUENCE [LARGE SCALE GENOMIC DNA]</scope>
    <source>
        <strain evidence="2 3">736</strain>
    </source>
</reference>
<dbReference type="EMBL" id="JBEPSB010000024">
    <property type="protein sequence ID" value="MET4562748.1"/>
    <property type="molecule type" value="Genomic_DNA"/>
</dbReference>
<protein>
    <recommendedName>
        <fullName evidence="4">Integral membrane protein</fullName>
    </recommendedName>
</protein>
<feature type="transmembrane region" description="Helical" evidence="1">
    <location>
        <begin position="6"/>
        <end position="21"/>
    </location>
</feature>
<comment type="caution">
    <text evidence="2">The sequence shown here is derived from an EMBL/GenBank/DDBJ whole genome shotgun (WGS) entry which is preliminary data.</text>
</comment>
<organism evidence="2 3">
    <name type="scientific">Lysinibacillus parviboronicapiens</name>
    <dbReference type="NCBI Taxonomy" id="436516"/>
    <lineage>
        <taxon>Bacteria</taxon>
        <taxon>Bacillati</taxon>
        <taxon>Bacillota</taxon>
        <taxon>Bacilli</taxon>
        <taxon>Bacillales</taxon>
        <taxon>Bacillaceae</taxon>
        <taxon>Lysinibacillus</taxon>
    </lineage>
</organism>
<keyword evidence="3" id="KW-1185">Reference proteome</keyword>